<evidence type="ECO:0000313" key="2">
    <source>
        <dbReference type="EMBL" id="SCB78386.1"/>
    </source>
</evidence>
<keyword evidence="3" id="KW-1185">Reference proteome</keyword>
<dbReference type="EMBL" id="FMAO01000001">
    <property type="protein sequence ID" value="SCB78386.1"/>
    <property type="molecule type" value="Genomic_DNA"/>
</dbReference>
<feature type="transmembrane region" description="Helical" evidence="1">
    <location>
        <begin position="18"/>
        <end position="35"/>
    </location>
</feature>
<dbReference type="AlphaFoldDB" id="A0A1C3Z7U4"/>
<feature type="transmembrane region" description="Helical" evidence="1">
    <location>
        <begin position="181"/>
        <end position="203"/>
    </location>
</feature>
<dbReference type="RefSeq" id="WP_092461382.1">
    <property type="nucleotide sequence ID" value="NZ_BJEE01000002.1"/>
</dbReference>
<dbReference type="OrthoDB" id="2149259at2"/>
<sequence length="211" mass="22960">MDNQFTVTDLFKHLFRNAWWIVILGIIGALGMYFVNKQPSSINVSATRTMYVGKIDSNAKDPNSQVNGNAWMLKTYREIGKDRTIINPAVAQLKKQHVKVTAAELRSTLELSSPETTLLIKAKVSGVDKSSKAVKMVNAYTDSYAKNAPKLIADMPQPELMSAAKSAQTTTIVSGGSPKKAALFGLVVGLAFGIVLAFFTGIYKNMKAVKN</sequence>
<proteinExistence type="predicted"/>
<organism evidence="2 3">
    <name type="scientific">Weissella bombi</name>
    <dbReference type="NCBI Taxonomy" id="1505725"/>
    <lineage>
        <taxon>Bacteria</taxon>
        <taxon>Bacillati</taxon>
        <taxon>Bacillota</taxon>
        <taxon>Bacilli</taxon>
        <taxon>Lactobacillales</taxon>
        <taxon>Lactobacillaceae</taxon>
        <taxon>Weissella</taxon>
    </lineage>
</organism>
<keyword evidence="1" id="KW-1133">Transmembrane helix</keyword>
<protein>
    <submittedName>
        <fullName evidence="2">Capsular polysaccharide biosynthesis protein</fullName>
    </submittedName>
</protein>
<name>A0A1C3Z7U4_9LACO</name>
<gene>
    <name evidence="2" type="ORF">GA0061074_101353</name>
</gene>
<keyword evidence="1" id="KW-0472">Membrane</keyword>
<evidence type="ECO:0000256" key="1">
    <source>
        <dbReference type="SAM" id="Phobius"/>
    </source>
</evidence>
<dbReference type="Proteomes" id="UP000199268">
    <property type="component" value="Unassembled WGS sequence"/>
</dbReference>
<dbReference type="STRING" id="1505725.GA0061074_101353"/>
<keyword evidence="1" id="KW-0812">Transmembrane</keyword>
<evidence type="ECO:0000313" key="3">
    <source>
        <dbReference type="Proteomes" id="UP000199268"/>
    </source>
</evidence>
<reference evidence="3" key="1">
    <citation type="submission" date="2016-08" db="EMBL/GenBank/DDBJ databases">
        <authorList>
            <person name="Varghese N."/>
            <person name="Submissions Spin"/>
        </authorList>
    </citation>
    <scope>NUCLEOTIDE SEQUENCE [LARGE SCALE GENOMIC DNA]</scope>
    <source>
        <strain evidence="3">R-53094</strain>
    </source>
</reference>
<accession>A0A1C3Z7U4</accession>